<proteinExistence type="predicted"/>
<evidence type="ECO:0000256" key="4">
    <source>
        <dbReference type="ARBA" id="ARBA00022759"/>
    </source>
</evidence>
<dbReference type="InterPro" id="IPR012337">
    <property type="entry name" value="RNaseH-like_sf"/>
</dbReference>
<evidence type="ECO:0000259" key="7">
    <source>
        <dbReference type="Pfam" id="PF17917"/>
    </source>
</evidence>
<name>A0ABQ9IJB4_9NEOP</name>
<evidence type="ECO:0000256" key="3">
    <source>
        <dbReference type="ARBA" id="ARBA00022722"/>
    </source>
</evidence>
<evidence type="ECO:0000256" key="6">
    <source>
        <dbReference type="ARBA" id="ARBA00022918"/>
    </source>
</evidence>
<keyword evidence="1" id="KW-0808">Transferase</keyword>
<dbReference type="InterPro" id="IPR041373">
    <property type="entry name" value="RT_RNaseH"/>
</dbReference>
<dbReference type="PANTHER" id="PTHR37984:SF8">
    <property type="entry name" value="CCHC-TYPE DOMAIN-CONTAINING PROTEIN"/>
    <property type="match status" value="1"/>
</dbReference>
<protein>
    <recommendedName>
        <fullName evidence="7">Reverse transcriptase RNase H-like domain-containing protein</fullName>
    </recommendedName>
</protein>
<dbReference type="InterPro" id="IPR036397">
    <property type="entry name" value="RNaseH_sf"/>
</dbReference>
<keyword evidence="4" id="KW-0255">Endonuclease</keyword>
<dbReference type="InterPro" id="IPR043502">
    <property type="entry name" value="DNA/RNA_pol_sf"/>
</dbReference>
<feature type="domain" description="Reverse transcriptase RNase H-like" evidence="7">
    <location>
        <begin position="3"/>
        <end position="51"/>
    </location>
</feature>
<gene>
    <name evidence="8" type="ORF">PR048_001765</name>
</gene>
<dbReference type="Gene3D" id="3.30.420.10">
    <property type="entry name" value="Ribonuclease H-like superfamily/Ribonuclease H"/>
    <property type="match status" value="1"/>
</dbReference>
<dbReference type="Proteomes" id="UP001159363">
    <property type="component" value="Chromosome 1"/>
</dbReference>
<evidence type="ECO:0000313" key="9">
    <source>
        <dbReference type="Proteomes" id="UP001159363"/>
    </source>
</evidence>
<sequence length="282" mass="31886">MTASRCLTDSEKNYPQSEKELLAIYFATSKFDDFICGLPVNVQTDHKPLVASPRLQRLRLKLLFNVYYVPGKYLYLADGMSCMPLRETEKDHEILETIHSLSAHLPMSNASQDSILPSVSKMHQGGWPTASKLLQECRASYIIPHTIPRLPYIKVAADILEEAGNAYLVLIDCFSHWLDIRPLNAKSSAIVINAMQDIFNINGFPKVLIADNIPFKSYECQQYYIPTNTEAMAWLKKLWGSAKRLYAKASNTEGVDHRDLLKEYNSTPITGRQASPAQILFI</sequence>
<dbReference type="InterPro" id="IPR050951">
    <property type="entry name" value="Retrovirus_Pol_polyprotein"/>
</dbReference>
<accession>A0ABQ9IJB4</accession>
<evidence type="ECO:0000256" key="5">
    <source>
        <dbReference type="ARBA" id="ARBA00022801"/>
    </source>
</evidence>
<reference evidence="8 9" key="1">
    <citation type="submission" date="2023-02" db="EMBL/GenBank/DDBJ databases">
        <title>LHISI_Scaffold_Assembly.</title>
        <authorList>
            <person name="Stuart O.P."/>
            <person name="Cleave R."/>
            <person name="Magrath M.J.L."/>
            <person name="Mikheyev A.S."/>
        </authorList>
    </citation>
    <scope>NUCLEOTIDE SEQUENCE [LARGE SCALE GENOMIC DNA]</scope>
    <source>
        <strain evidence="8">Daus_M_001</strain>
        <tissue evidence="8">Leg muscle</tissue>
    </source>
</reference>
<evidence type="ECO:0000313" key="8">
    <source>
        <dbReference type="EMBL" id="KAJ8896421.1"/>
    </source>
</evidence>
<keyword evidence="5" id="KW-0378">Hydrolase</keyword>
<comment type="caution">
    <text evidence="8">The sequence shown here is derived from an EMBL/GenBank/DDBJ whole genome shotgun (WGS) entry which is preliminary data.</text>
</comment>
<keyword evidence="6" id="KW-0695">RNA-directed DNA polymerase</keyword>
<dbReference type="SUPFAM" id="SSF53098">
    <property type="entry name" value="Ribonuclease H-like"/>
    <property type="match status" value="1"/>
</dbReference>
<dbReference type="EMBL" id="JARBHB010000001">
    <property type="protein sequence ID" value="KAJ8896421.1"/>
    <property type="molecule type" value="Genomic_DNA"/>
</dbReference>
<keyword evidence="9" id="KW-1185">Reference proteome</keyword>
<dbReference type="Pfam" id="PF17917">
    <property type="entry name" value="RT_RNaseH"/>
    <property type="match status" value="1"/>
</dbReference>
<dbReference type="PANTHER" id="PTHR37984">
    <property type="entry name" value="PROTEIN CBG26694"/>
    <property type="match status" value="1"/>
</dbReference>
<keyword evidence="3" id="KW-0540">Nuclease</keyword>
<dbReference type="SUPFAM" id="SSF56672">
    <property type="entry name" value="DNA/RNA polymerases"/>
    <property type="match status" value="1"/>
</dbReference>
<evidence type="ECO:0000256" key="1">
    <source>
        <dbReference type="ARBA" id="ARBA00022679"/>
    </source>
</evidence>
<organism evidence="8 9">
    <name type="scientific">Dryococelus australis</name>
    <dbReference type="NCBI Taxonomy" id="614101"/>
    <lineage>
        <taxon>Eukaryota</taxon>
        <taxon>Metazoa</taxon>
        <taxon>Ecdysozoa</taxon>
        <taxon>Arthropoda</taxon>
        <taxon>Hexapoda</taxon>
        <taxon>Insecta</taxon>
        <taxon>Pterygota</taxon>
        <taxon>Neoptera</taxon>
        <taxon>Polyneoptera</taxon>
        <taxon>Phasmatodea</taxon>
        <taxon>Verophasmatodea</taxon>
        <taxon>Anareolatae</taxon>
        <taxon>Phasmatidae</taxon>
        <taxon>Eurycanthinae</taxon>
        <taxon>Dryococelus</taxon>
    </lineage>
</organism>
<evidence type="ECO:0000256" key="2">
    <source>
        <dbReference type="ARBA" id="ARBA00022695"/>
    </source>
</evidence>
<keyword evidence="2" id="KW-0548">Nucleotidyltransferase</keyword>